<reference evidence="2" key="1">
    <citation type="journal article" date="2023" name="Front. Plant Sci.">
        <title>Chromosomal-level genome assembly of Melastoma candidum provides insights into trichome evolution.</title>
        <authorList>
            <person name="Zhong Y."/>
            <person name="Wu W."/>
            <person name="Sun C."/>
            <person name="Zou P."/>
            <person name="Liu Y."/>
            <person name="Dai S."/>
            <person name="Zhou R."/>
        </authorList>
    </citation>
    <scope>NUCLEOTIDE SEQUENCE [LARGE SCALE GENOMIC DNA]</scope>
</reference>
<keyword evidence="2" id="KW-1185">Reference proteome</keyword>
<organism evidence="1 2">
    <name type="scientific">Melastoma candidum</name>
    <dbReference type="NCBI Taxonomy" id="119954"/>
    <lineage>
        <taxon>Eukaryota</taxon>
        <taxon>Viridiplantae</taxon>
        <taxon>Streptophyta</taxon>
        <taxon>Embryophyta</taxon>
        <taxon>Tracheophyta</taxon>
        <taxon>Spermatophyta</taxon>
        <taxon>Magnoliopsida</taxon>
        <taxon>eudicotyledons</taxon>
        <taxon>Gunneridae</taxon>
        <taxon>Pentapetalae</taxon>
        <taxon>rosids</taxon>
        <taxon>malvids</taxon>
        <taxon>Myrtales</taxon>
        <taxon>Melastomataceae</taxon>
        <taxon>Melastomatoideae</taxon>
        <taxon>Melastomateae</taxon>
        <taxon>Melastoma</taxon>
    </lineage>
</organism>
<proteinExistence type="predicted"/>
<protein>
    <submittedName>
        <fullName evidence="1">Uncharacterized protein</fullName>
    </submittedName>
</protein>
<name>A0ACB9RPK7_9MYRT</name>
<sequence length="168" mass="17345">MLINICKLQSTNTTNLHCQTNIQRPYNQPRVGIGAAARNHWRTASELVDDGVGAAVGSDCSASGSCWRTESRPRWGATGGVGELLEDGVEAAVGTDWWRRGTAGGRSRGCGGERLTASGNCWRTESGLRRGAAGVGELLEDGVGSAVGSSVGVGELLEDGIRAAVGSC</sequence>
<evidence type="ECO:0000313" key="1">
    <source>
        <dbReference type="EMBL" id="KAI4380819.1"/>
    </source>
</evidence>
<accession>A0ACB9RPK7</accession>
<dbReference type="EMBL" id="CM042882">
    <property type="protein sequence ID" value="KAI4380819.1"/>
    <property type="molecule type" value="Genomic_DNA"/>
</dbReference>
<comment type="caution">
    <text evidence="1">The sequence shown here is derived from an EMBL/GenBank/DDBJ whole genome shotgun (WGS) entry which is preliminary data.</text>
</comment>
<gene>
    <name evidence="1" type="ORF">MLD38_006965</name>
</gene>
<evidence type="ECO:0000313" key="2">
    <source>
        <dbReference type="Proteomes" id="UP001057402"/>
    </source>
</evidence>
<dbReference type="Proteomes" id="UP001057402">
    <property type="component" value="Chromosome 3"/>
</dbReference>